<evidence type="ECO:0000313" key="2">
    <source>
        <dbReference type="EMBL" id="KAJ7785298.1"/>
    </source>
</evidence>
<feature type="region of interest" description="Disordered" evidence="1">
    <location>
        <begin position="262"/>
        <end position="281"/>
    </location>
</feature>
<keyword evidence="3" id="KW-1185">Reference proteome</keyword>
<reference evidence="2" key="1">
    <citation type="submission" date="2023-03" db="EMBL/GenBank/DDBJ databases">
        <title>Massive genome expansion in bonnet fungi (Mycena s.s.) driven by repeated elements and novel gene families across ecological guilds.</title>
        <authorList>
            <consortium name="Lawrence Berkeley National Laboratory"/>
            <person name="Harder C.B."/>
            <person name="Miyauchi S."/>
            <person name="Viragh M."/>
            <person name="Kuo A."/>
            <person name="Thoen E."/>
            <person name="Andreopoulos B."/>
            <person name="Lu D."/>
            <person name="Skrede I."/>
            <person name="Drula E."/>
            <person name="Henrissat B."/>
            <person name="Morin E."/>
            <person name="Kohler A."/>
            <person name="Barry K."/>
            <person name="LaButti K."/>
            <person name="Morin E."/>
            <person name="Salamov A."/>
            <person name="Lipzen A."/>
            <person name="Mereny Z."/>
            <person name="Hegedus B."/>
            <person name="Baldrian P."/>
            <person name="Stursova M."/>
            <person name="Weitz H."/>
            <person name="Taylor A."/>
            <person name="Grigoriev I.V."/>
            <person name="Nagy L.G."/>
            <person name="Martin F."/>
            <person name="Kauserud H."/>
        </authorList>
    </citation>
    <scope>NUCLEOTIDE SEQUENCE</scope>
    <source>
        <strain evidence="2">CBHHK188m</strain>
    </source>
</reference>
<feature type="compositionally biased region" description="Low complexity" evidence="1">
    <location>
        <begin position="231"/>
        <end position="245"/>
    </location>
</feature>
<protein>
    <submittedName>
        <fullName evidence="2">Uncharacterized protein</fullName>
    </submittedName>
</protein>
<dbReference type="EMBL" id="JARJLG010000001">
    <property type="protein sequence ID" value="KAJ7785298.1"/>
    <property type="molecule type" value="Genomic_DNA"/>
</dbReference>
<evidence type="ECO:0000256" key="1">
    <source>
        <dbReference type="SAM" id="MobiDB-lite"/>
    </source>
</evidence>
<feature type="region of interest" description="Disordered" evidence="1">
    <location>
        <begin position="205"/>
        <end position="245"/>
    </location>
</feature>
<proteinExistence type="predicted"/>
<accession>A0AAD7P2U7</accession>
<dbReference type="AlphaFoldDB" id="A0AAD7P2U7"/>
<comment type="caution">
    <text evidence="2">The sequence shown here is derived from an EMBL/GenBank/DDBJ whole genome shotgun (WGS) entry which is preliminary data.</text>
</comment>
<name>A0AAD7P2U7_9AGAR</name>
<dbReference type="Proteomes" id="UP001215280">
    <property type="component" value="Unassembled WGS sequence"/>
</dbReference>
<gene>
    <name evidence="2" type="ORF">DFH07DRAFT_787390</name>
</gene>
<organism evidence="2 3">
    <name type="scientific">Mycena maculata</name>
    <dbReference type="NCBI Taxonomy" id="230809"/>
    <lineage>
        <taxon>Eukaryota</taxon>
        <taxon>Fungi</taxon>
        <taxon>Dikarya</taxon>
        <taxon>Basidiomycota</taxon>
        <taxon>Agaricomycotina</taxon>
        <taxon>Agaricomycetes</taxon>
        <taxon>Agaricomycetidae</taxon>
        <taxon>Agaricales</taxon>
        <taxon>Marasmiineae</taxon>
        <taxon>Mycenaceae</taxon>
        <taxon>Mycena</taxon>
    </lineage>
</organism>
<evidence type="ECO:0000313" key="3">
    <source>
        <dbReference type="Proteomes" id="UP001215280"/>
    </source>
</evidence>
<sequence>MMDPHGELTKEEYEPIAQEIDGYLLQIRLNETNRRLRAESIQRLQDFLDNLHYTEYRFKKWVYGFMDRKIAELTRVKLDKIWAAYKAESSALKAAAQVNPPTSSFEIPRPPPNLNKALLNYNNGQYHSAPYDTGYAAESSRGRSRRRSLVSIDSGVFKFQPDSSGHNSAAASVHSRQYNMPTSPYPAQNYGNPPAAPGPANSWAFQNGVMHPGGGQPIPTGPQSLPPYPYAQPDQQPQYQMYPNTHPGYGSYGYAPGYGSQPGPGYGPGHGPGYGPGPGSF</sequence>